<feature type="region of interest" description="Disordered" evidence="1">
    <location>
        <begin position="39"/>
        <end position="71"/>
    </location>
</feature>
<sequence length="71" mass="7677">MEASGRRYFLRAEDFSLDDIVSSTWSACWGSQRRTSTVRSGSRGCASRVQRVGPGGRRRGAALVSGPREAG</sequence>
<protein>
    <submittedName>
        <fullName evidence="2">Uncharacterized protein</fullName>
    </submittedName>
</protein>
<reference evidence="2 3" key="1">
    <citation type="submission" date="2019-11" db="EMBL/GenBank/DDBJ databases">
        <title>Whole genome sequence of Oryza granulata.</title>
        <authorList>
            <person name="Li W."/>
        </authorList>
    </citation>
    <scope>NUCLEOTIDE SEQUENCE [LARGE SCALE GENOMIC DNA]</scope>
    <source>
        <strain evidence="3">cv. Menghai</strain>
        <tissue evidence="2">Leaf</tissue>
    </source>
</reference>
<proteinExistence type="predicted"/>
<dbReference type="EMBL" id="SPHZ02000009">
    <property type="protein sequence ID" value="KAF0900780.1"/>
    <property type="molecule type" value="Genomic_DNA"/>
</dbReference>
<evidence type="ECO:0000313" key="3">
    <source>
        <dbReference type="Proteomes" id="UP000479710"/>
    </source>
</evidence>
<name>A0A6G1CKX3_9ORYZ</name>
<dbReference type="Proteomes" id="UP000479710">
    <property type="component" value="Unassembled WGS sequence"/>
</dbReference>
<evidence type="ECO:0000256" key="1">
    <source>
        <dbReference type="SAM" id="MobiDB-lite"/>
    </source>
</evidence>
<feature type="compositionally biased region" description="Low complexity" evidence="1">
    <location>
        <begin position="39"/>
        <end position="52"/>
    </location>
</feature>
<gene>
    <name evidence="2" type="ORF">E2562_035241</name>
</gene>
<organism evidence="2 3">
    <name type="scientific">Oryza meyeriana var. granulata</name>
    <dbReference type="NCBI Taxonomy" id="110450"/>
    <lineage>
        <taxon>Eukaryota</taxon>
        <taxon>Viridiplantae</taxon>
        <taxon>Streptophyta</taxon>
        <taxon>Embryophyta</taxon>
        <taxon>Tracheophyta</taxon>
        <taxon>Spermatophyta</taxon>
        <taxon>Magnoliopsida</taxon>
        <taxon>Liliopsida</taxon>
        <taxon>Poales</taxon>
        <taxon>Poaceae</taxon>
        <taxon>BOP clade</taxon>
        <taxon>Oryzoideae</taxon>
        <taxon>Oryzeae</taxon>
        <taxon>Oryzinae</taxon>
        <taxon>Oryza</taxon>
        <taxon>Oryza meyeriana</taxon>
    </lineage>
</organism>
<accession>A0A6G1CKX3</accession>
<comment type="caution">
    <text evidence="2">The sequence shown here is derived from an EMBL/GenBank/DDBJ whole genome shotgun (WGS) entry which is preliminary data.</text>
</comment>
<evidence type="ECO:0000313" key="2">
    <source>
        <dbReference type="EMBL" id="KAF0900780.1"/>
    </source>
</evidence>
<dbReference type="AlphaFoldDB" id="A0A6G1CKX3"/>
<keyword evidence="3" id="KW-1185">Reference proteome</keyword>